<evidence type="ECO:0000313" key="3">
    <source>
        <dbReference type="Proteomes" id="UP001237642"/>
    </source>
</evidence>
<dbReference type="EMBL" id="JAUIZM010000001">
    <property type="protein sequence ID" value="KAK1401206.1"/>
    <property type="molecule type" value="Genomic_DNA"/>
</dbReference>
<sequence>METGRPYKYLTDDKERIQVACAKGCPFKMWASYIKELLISDLDLQLGFEKTLISNQQKGLDKAIRELLLDVEHRFCTRHLASNLTKVYPSSAVTDAFWAASTATHPQAFKAAMRELERVSKGAAEKMKQLNPAAWSKAHFSTHSMTDNTENNMSECFNSWILKTRYMPLIDMLTEIHDMLMTRLHHKRDWMAQRDCVIVPVVKKNLDIAVKDSVGFTVLWDERENYVVKGRGVTTIQVSRQNPIDFVAKWYTKDCFMRTYSYSLEPIKGEAFGEDVEGDNVLPPLIVKKLRGRPKKLRRREGWEGSVTSGKKVRMSYRGRVMHCGICKQTGHNKSKCPTAGDAPPQPQKKR</sequence>
<dbReference type="PANTHER" id="PTHR31973:SF187">
    <property type="entry name" value="MUTATOR TRANSPOSASE MUDRA PROTEIN"/>
    <property type="match status" value="1"/>
</dbReference>
<feature type="region of interest" description="Disordered" evidence="1">
    <location>
        <begin position="331"/>
        <end position="351"/>
    </location>
</feature>
<evidence type="ECO:0008006" key="4">
    <source>
        <dbReference type="Google" id="ProtNLM"/>
    </source>
</evidence>
<reference evidence="2" key="2">
    <citation type="submission" date="2023-05" db="EMBL/GenBank/DDBJ databases">
        <authorList>
            <person name="Schelkunov M.I."/>
        </authorList>
    </citation>
    <scope>NUCLEOTIDE SEQUENCE</scope>
    <source>
        <strain evidence="2">Hsosn_3</strain>
        <tissue evidence="2">Leaf</tissue>
    </source>
</reference>
<name>A0AAD8NA42_9APIA</name>
<dbReference type="PANTHER" id="PTHR31973">
    <property type="entry name" value="POLYPROTEIN, PUTATIVE-RELATED"/>
    <property type="match status" value="1"/>
</dbReference>
<protein>
    <recommendedName>
        <fullName evidence="4">Transposase</fullName>
    </recommendedName>
</protein>
<comment type="caution">
    <text evidence="2">The sequence shown here is derived from an EMBL/GenBank/DDBJ whole genome shotgun (WGS) entry which is preliminary data.</text>
</comment>
<gene>
    <name evidence="2" type="ORF">POM88_000811</name>
</gene>
<dbReference type="Proteomes" id="UP001237642">
    <property type="component" value="Unassembled WGS sequence"/>
</dbReference>
<evidence type="ECO:0000313" key="2">
    <source>
        <dbReference type="EMBL" id="KAK1401206.1"/>
    </source>
</evidence>
<reference evidence="2" key="1">
    <citation type="submission" date="2023-02" db="EMBL/GenBank/DDBJ databases">
        <title>Genome of toxic invasive species Heracleum sosnowskyi carries increased number of genes despite the absence of recent whole-genome duplications.</title>
        <authorList>
            <person name="Schelkunov M."/>
            <person name="Shtratnikova V."/>
            <person name="Makarenko M."/>
            <person name="Klepikova A."/>
            <person name="Omelchenko D."/>
            <person name="Novikova G."/>
            <person name="Obukhova E."/>
            <person name="Bogdanov V."/>
            <person name="Penin A."/>
            <person name="Logacheva M."/>
        </authorList>
    </citation>
    <scope>NUCLEOTIDE SEQUENCE</scope>
    <source>
        <strain evidence="2">Hsosn_3</strain>
        <tissue evidence="2">Leaf</tissue>
    </source>
</reference>
<evidence type="ECO:0000256" key="1">
    <source>
        <dbReference type="SAM" id="MobiDB-lite"/>
    </source>
</evidence>
<proteinExistence type="predicted"/>
<dbReference type="AlphaFoldDB" id="A0AAD8NA42"/>
<accession>A0AAD8NA42</accession>
<keyword evidence="3" id="KW-1185">Reference proteome</keyword>
<organism evidence="2 3">
    <name type="scientific">Heracleum sosnowskyi</name>
    <dbReference type="NCBI Taxonomy" id="360622"/>
    <lineage>
        <taxon>Eukaryota</taxon>
        <taxon>Viridiplantae</taxon>
        <taxon>Streptophyta</taxon>
        <taxon>Embryophyta</taxon>
        <taxon>Tracheophyta</taxon>
        <taxon>Spermatophyta</taxon>
        <taxon>Magnoliopsida</taxon>
        <taxon>eudicotyledons</taxon>
        <taxon>Gunneridae</taxon>
        <taxon>Pentapetalae</taxon>
        <taxon>asterids</taxon>
        <taxon>campanulids</taxon>
        <taxon>Apiales</taxon>
        <taxon>Apiaceae</taxon>
        <taxon>Apioideae</taxon>
        <taxon>apioid superclade</taxon>
        <taxon>Tordylieae</taxon>
        <taxon>Tordyliinae</taxon>
        <taxon>Heracleum</taxon>
    </lineage>
</organism>